<dbReference type="InterPro" id="IPR014756">
    <property type="entry name" value="Ig_E-set"/>
</dbReference>
<evidence type="ECO:0000313" key="7">
    <source>
        <dbReference type="EMBL" id="RYB03860.1"/>
    </source>
</evidence>
<dbReference type="GO" id="GO:0003824">
    <property type="term" value="F:catalytic activity"/>
    <property type="evidence" value="ECO:0007669"/>
    <property type="project" value="InterPro"/>
</dbReference>
<dbReference type="InterPro" id="IPR006311">
    <property type="entry name" value="TAT_signal"/>
</dbReference>
<reference evidence="7 8" key="1">
    <citation type="submission" date="2018-09" db="EMBL/GenBank/DDBJ databases">
        <authorList>
            <person name="Grouzdev D.S."/>
            <person name="Krutkina M.S."/>
        </authorList>
    </citation>
    <scope>NUCLEOTIDE SEQUENCE [LARGE SCALE GENOMIC DNA]</scope>
    <source>
        <strain evidence="7 8">RmlP001</strain>
    </source>
</reference>
<dbReference type="RefSeq" id="WP_129219977.1">
    <property type="nucleotide sequence ID" value="NZ_QYBC01000012.1"/>
</dbReference>
<dbReference type="GO" id="GO:0030246">
    <property type="term" value="F:carbohydrate binding"/>
    <property type="evidence" value="ECO:0007669"/>
    <property type="project" value="InterPro"/>
</dbReference>
<dbReference type="SUPFAM" id="SSF74650">
    <property type="entry name" value="Galactose mutarotase-like"/>
    <property type="match status" value="1"/>
</dbReference>
<dbReference type="Pfam" id="PF04349">
    <property type="entry name" value="MdoG"/>
    <property type="match status" value="1"/>
</dbReference>
<dbReference type="SUPFAM" id="SSF81296">
    <property type="entry name" value="E set domains"/>
    <property type="match status" value="1"/>
</dbReference>
<evidence type="ECO:0000256" key="4">
    <source>
        <dbReference type="ARBA" id="ARBA00022729"/>
    </source>
</evidence>
<dbReference type="PANTHER" id="PTHR30504:SF3">
    <property type="entry name" value="GLUCANS BIOSYNTHESIS PROTEIN D"/>
    <property type="match status" value="1"/>
</dbReference>
<dbReference type="InterPro" id="IPR013783">
    <property type="entry name" value="Ig-like_fold"/>
</dbReference>
<keyword evidence="4" id="KW-0732">Signal</keyword>
<dbReference type="GO" id="GO:0051274">
    <property type="term" value="P:beta-glucan biosynthetic process"/>
    <property type="evidence" value="ECO:0007669"/>
    <property type="project" value="TreeGrafter"/>
</dbReference>
<comment type="subcellular location">
    <subcellularLocation>
        <location evidence="1">Periplasm</location>
    </subcellularLocation>
</comment>
<feature type="domain" description="Glucan biosynthesis periplasmic MdoG C-terminal" evidence="6">
    <location>
        <begin position="48"/>
        <end position="530"/>
    </location>
</feature>
<comment type="caution">
    <text evidence="7">The sequence shown here is derived from an EMBL/GenBank/DDBJ whole genome shotgun (WGS) entry which is preliminary data.</text>
</comment>
<evidence type="ECO:0000259" key="6">
    <source>
        <dbReference type="Pfam" id="PF04349"/>
    </source>
</evidence>
<dbReference type="PROSITE" id="PS51318">
    <property type="entry name" value="TAT"/>
    <property type="match status" value="1"/>
</dbReference>
<dbReference type="InterPro" id="IPR007444">
    <property type="entry name" value="Glucan_biosyn_MdoG_C"/>
</dbReference>
<dbReference type="GO" id="GO:0030288">
    <property type="term" value="C:outer membrane-bounded periplasmic space"/>
    <property type="evidence" value="ECO:0007669"/>
    <property type="project" value="TreeGrafter"/>
</dbReference>
<evidence type="ECO:0000256" key="5">
    <source>
        <dbReference type="ARBA" id="ARBA00022764"/>
    </source>
</evidence>
<protein>
    <submittedName>
        <fullName evidence="7">Glucan biosynthesis protein D</fullName>
    </submittedName>
</protein>
<dbReference type="PIRSF" id="PIRSF006281">
    <property type="entry name" value="MdoG"/>
    <property type="match status" value="1"/>
</dbReference>
<keyword evidence="5" id="KW-0574">Periplasm</keyword>
<accession>A0A4Q2RAP5</accession>
<dbReference type="Gene3D" id="2.70.98.10">
    <property type="match status" value="1"/>
</dbReference>
<dbReference type="InterPro" id="IPR014438">
    <property type="entry name" value="Glucan_biosyn_MdoG/MdoD"/>
</dbReference>
<sequence length="533" mass="58661">MTDFDRRSLLTALAAASAFGLLPTGVTPAAAQTAAGAGALKLQDPKPFSFDILKEQARSLAAQPYAAPMLPANDIVKQLNYEEWGRVTFNTDAAVFAEGPGEFPVTFFHLGMFFAKSVDMLVVKDGTSREIVYDQAMFNIPADSPARKLPKGIGFAGFRVQEPRNGKVDWHKNDWAAFLGASYFRAIGELYQYGQSARGIAIDTAVADRPEEFPDFTKFYIETPTGDGDTLTVYALLDGPSVTGAYKFLMTRAKGVTIEIDHTLHLRKDVARLGIAPLTTMYWYSETAKPTAIDWRPEVHDSDGLSLWTGTGERLWRALNNPDRTTASAFSDVSPKGFGTMQRDRVFDHYVDGVYYDRRPSVWVEPRGDWGHGAVQLIEIPTDDEIHDNVVAMWVPAEPAKAGNAYSFTYKQYWLAAEPFPPALAKVVATRLGRGGQPGQPRPPGVRKFMIEFLGGPLASLPFGVSPDHVVTASRGTIGPYKITEAVADGVPGHWMTSFDLAVDGTDPVELRLYLKSGDQTLSETWLFQYHPF</sequence>
<dbReference type="InterPro" id="IPR011013">
    <property type="entry name" value="Gal_mutarotase_sf_dom"/>
</dbReference>
<gene>
    <name evidence="7" type="ORF">D3272_14750</name>
</gene>
<comment type="similarity">
    <text evidence="3">Belongs to the OpgD/OpgG family.</text>
</comment>
<name>A0A4Q2RAP5_9HYPH</name>
<dbReference type="FunFam" id="2.70.98.10:FF:000001">
    <property type="entry name" value="Glucans biosynthesis protein G"/>
    <property type="match status" value="1"/>
</dbReference>
<comment type="pathway">
    <text evidence="2">Glycan metabolism; osmoregulated periplasmic glucan (OPG) biosynthesis.</text>
</comment>
<dbReference type="PANTHER" id="PTHR30504">
    <property type="entry name" value="GLUCANS BIOSYNTHESIS PROTEIN"/>
    <property type="match status" value="1"/>
</dbReference>
<dbReference type="Gene3D" id="2.60.40.10">
    <property type="entry name" value="Immunoglobulins"/>
    <property type="match status" value="1"/>
</dbReference>
<reference evidence="7 8" key="2">
    <citation type="submission" date="2019-02" db="EMBL/GenBank/DDBJ databases">
        <title>'Lichenibacterium ramalinii' gen. nov. sp. nov., 'Lichenibacterium minor' gen. nov. sp. nov.</title>
        <authorList>
            <person name="Pankratov T."/>
        </authorList>
    </citation>
    <scope>NUCLEOTIDE SEQUENCE [LARGE SCALE GENOMIC DNA]</scope>
    <source>
        <strain evidence="7 8">RmlP001</strain>
    </source>
</reference>
<dbReference type="OrthoDB" id="9777817at2"/>
<evidence type="ECO:0000256" key="3">
    <source>
        <dbReference type="ARBA" id="ARBA00009284"/>
    </source>
</evidence>
<dbReference type="AlphaFoldDB" id="A0A4Q2RAP5"/>
<dbReference type="EMBL" id="QYBC01000012">
    <property type="protein sequence ID" value="RYB03860.1"/>
    <property type="molecule type" value="Genomic_DNA"/>
</dbReference>
<organism evidence="7 8">
    <name type="scientific">Lichenibacterium ramalinae</name>
    <dbReference type="NCBI Taxonomy" id="2316527"/>
    <lineage>
        <taxon>Bacteria</taxon>
        <taxon>Pseudomonadati</taxon>
        <taxon>Pseudomonadota</taxon>
        <taxon>Alphaproteobacteria</taxon>
        <taxon>Hyphomicrobiales</taxon>
        <taxon>Lichenihabitantaceae</taxon>
        <taxon>Lichenibacterium</taxon>
    </lineage>
</organism>
<evidence type="ECO:0000256" key="1">
    <source>
        <dbReference type="ARBA" id="ARBA00004418"/>
    </source>
</evidence>
<keyword evidence="8" id="KW-1185">Reference proteome</keyword>
<dbReference type="Proteomes" id="UP000289411">
    <property type="component" value="Unassembled WGS sequence"/>
</dbReference>
<dbReference type="UniPathway" id="UPA00637"/>
<evidence type="ECO:0000256" key="2">
    <source>
        <dbReference type="ARBA" id="ARBA00005001"/>
    </source>
</evidence>
<proteinExistence type="inferred from homology"/>
<evidence type="ECO:0000313" key="8">
    <source>
        <dbReference type="Proteomes" id="UP000289411"/>
    </source>
</evidence>
<dbReference type="InterPro" id="IPR014718">
    <property type="entry name" value="GH-type_carb-bd"/>
</dbReference>